<dbReference type="Gene3D" id="3.40.630.10">
    <property type="entry name" value="Zn peptidases"/>
    <property type="match status" value="2"/>
</dbReference>
<organism evidence="10 12">
    <name type="scientific">Fusarium poae</name>
    <dbReference type="NCBI Taxonomy" id="36050"/>
    <lineage>
        <taxon>Eukaryota</taxon>
        <taxon>Fungi</taxon>
        <taxon>Dikarya</taxon>
        <taxon>Ascomycota</taxon>
        <taxon>Pezizomycotina</taxon>
        <taxon>Sordariomycetes</taxon>
        <taxon>Hypocreomycetidae</taxon>
        <taxon>Hypocreales</taxon>
        <taxon>Nectriaceae</taxon>
        <taxon>Fusarium</taxon>
    </lineage>
</organism>
<evidence type="ECO:0000313" key="11">
    <source>
        <dbReference type="EMBL" id="OBS16869.1"/>
    </source>
</evidence>
<dbReference type="STRING" id="36050.A0A1B8A8P7"/>
<evidence type="ECO:0000256" key="2">
    <source>
        <dbReference type="ARBA" id="ARBA00005634"/>
    </source>
</evidence>
<keyword evidence="3 7" id="KW-0645">Protease</keyword>
<sequence>MRFGTTRATLMLLAPIHALAKSNKLDSVSFQADIKTDNLLLNLEALNDISFDSGGNRAFGLPGYNASADYIYKRVSEVKNAEVRRQYFTVISASVNFIDLRVDDKPIHISGLTYSPSTSGEGITAEIALGPEGAAGCDASSYDDLDVKGKIVLVQRFSCPNSDTLAGRVMAGAAAGASAVIFYHDLSTNVTGGSLSASNPEKRGRKAYFQQTQTIQERITQNVIAETTSGDPHNLGAHLDSVQAGPGSGSSLILELFIALSNYKTENRIRFAWWGAEEKGLLGSTFYTSNLAITDVNDLLVYLNFDMVGNGYFGVADTDGSSYGSKAPKGSEATEKIFADYFTSQGIETTPVALTNGSDYASFWQNLNKPFGFLHTGTGVEQDPCYHQACDTIDNVNSKTLTINAKAAAHILATLDERGSKLIPKTKVTDTTLHSLQQRSVGTHLG</sequence>
<dbReference type="SUPFAM" id="SSF53187">
    <property type="entry name" value="Zn-dependent exopeptidases"/>
    <property type="match status" value="1"/>
</dbReference>
<dbReference type="Gene3D" id="3.50.30.30">
    <property type="match status" value="1"/>
</dbReference>
<dbReference type="InterPro" id="IPR003137">
    <property type="entry name" value="PA_domain"/>
</dbReference>
<evidence type="ECO:0000313" key="10">
    <source>
        <dbReference type="EMBL" id="OBS16852.1"/>
    </source>
</evidence>
<dbReference type="GO" id="GO:0006508">
    <property type="term" value="P:proteolysis"/>
    <property type="evidence" value="ECO:0007669"/>
    <property type="project" value="UniProtKB-KW"/>
</dbReference>
<evidence type="ECO:0000313" key="12">
    <source>
        <dbReference type="Proteomes" id="UP000091967"/>
    </source>
</evidence>
<dbReference type="PANTHER" id="PTHR12147">
    <property type="entry name" value="METALLOPEPTIDASE M28 FAMILY MEMBER"/>
    <property type="match status" value="1"/>
</dbReference>
<reference evidence="10 12" key="1">
    <citation type="submission" date="2016-06" db="EMBL/GenBank/DDBJ databases">
        <title>Living apart together: crosstalk between the core and supernumerary genomes in a fungal plant pathogen.</title>
        <authorList>
            <person name="Vanheule A."/>
            <person name="Audenaert K."/>
            <person name="Warris S."/>
            <person name="Van De Geest H."/>
            <person name="Schijlen E."/>
            <person name="Hofte M."/>
            <person name="De Saeger S."/>
            <person name="Haesaert G."/>
            <person name="Waalwijk C."/>
            <person name="Van Der Lee T."/>
        </authorList>
    </citation>
    <scope>NUCLEOTIDE SEQUENCE [LARGE SCALE GENOMIC DNA]</scope>
    <source>
        <strain evidence="10 12">2516</strain>
    </source>
</reference>
<dbReference type="EMBL" id="LYXU01000057">
    <property type="protein sequence ID" value="OBS16869.1"/>
    <property type="molecule type" value="Genomic_DNA"/>
</dbReference>
<dbReference type="Pfam" id="PF02225">
    <property type="entry name" value="PA"/>
    <property type="match status" value="1"/>
</dbReference>
<dbReference type="EMBL" id="LYXU01000058">
    <property type="protein sequence ID" value="OBS16852.1"/>
    <property type="molecule type" value="Genomic_DNA"/>
</dbReference>
<dbReference type="InterPro" id="IPR046450">
    <property type="entry name" value="PA_dom_sf"/>
</dbReference>
<comment type="caution">
    <text evidence="10">The sequence shown here is derived from an EMBL/GenBank/DDBJ whole genome shotgun (WGS) entry which is preliminary data.</text>
</comment>
<evidence type="ECO:0000259" key="8">
    <source>
        <dbReference type="Pfam" id="PF02225"/>
    </source>
</evidence>
<dbReference type="AlphaFoldDB" id="A0A1B8A8P7"/>
<dbReference type="GO" id="GO:0046872">
    <property type="term" value="F:metal ion binding"/>
    <property type="evidence" value="ECO:0007669"/>
    <property type="project" value="UniProtKB-KW"/>
</dbReference>
<dbReference type="SUPFAM" id="SSF52025">
    <property type="entry name" value="PA domain"/>
    <property type="match status" value="1"/>
</dbReference>
<feature type="domain" description="PA" evidence="8">
    <location>
        <begin position="124"/>
        <end position="194"/>
    </location>
</feature>
<dbReference type="InterPro" id="IPR007484">
    <property type="entry name" value="Peptidase_M28"/>
</dbReference>
<keyword evidence="5 7" id="KW-0378">Hydrolase</keyword>
<gene>
    <name evidence="11" type="ORF">FPOA_12557</name>
    <name evidence="10" type="ORF">FPOA_12562</name>
</gene>
<evidence type="ECO:0000256" key="4">
    <source>
        <dbReference type="ARBA" id="ARBA00022723"/>
    </source>
</evidence>
<feature type="chain" id="PRO_5008810868" description="Peptide hydrolase" evidence="7">
    <location>
        <begin position="21"/>
        <end position="446"/>
    </location>
</feature>
<evidence type="ECO:0000259" key="9">
    <source>
        <dbReference type="Pfam" id="PF04389"/>
    </source>
</evidence>
<comment type="cofactor">
    <cofactor evidence="1">
        <name>Zn(2+)</name>
        <dbReference type="ChEBI" id="CHEBI:29105"/>
    </cofactor>
</comment>
<evidence type="ECO:0000256" key="3">
    <source>
        <dbReference type="ARBA" id="ARBA00022670"/>
    </source>
</evidence>
<proteinExistence type="inferred from homology"/>
<evidence type="ECO:0000256" key="6">
    <source>
        <dbReference type="ARBA" id="ARBA00022833"/>
    </source>
</evidence>
<dbReference type="InterPro" id="IPR045175">
    <property type="entry name" value="M28_fam"/>
</dbReference>
<dbReference type="Pfam" id="PF04389">
    <property type="entry name" value="Peptidase_M28"/>
    <property type="match status" value="1"/>
</dbReference>
<name>A0A1B8A8P7_FUSPO</name>
<accession>A0A1B8A8P7</accession>
<evidence type="ECO:0000256" key="7">
    <source>
        <dbReference type="RuleBase" id="RU361240"/>
    </source>
</evidence>
<evidence type="ECO:0000256" key="1">
    <source>
        <dbReference type="ARBA" id="ARBA00001947"/>
    </source>
</evidence>
<dbReference type="GO" id="GO:0008235">
    <property type="term" value="F:metalloexopeptidase activity"/>
    <property type="evidence" value="ECO:0007669"/>
    <property type="project" value="InterPro"/>
</dbReference>
<feature type="domain" description="Peptidase M28" evidence="9">
    <location>
        <begin position="222"/>
        <end position="410"/>
    </location>
</feature>
<feature type="signal peptide" evidence="7">
    <location>
        <begin position="1"/>
        <end position="20"/>
    </location>
</feature>
<keyword evidence="12" id="KW-1185">Reference proteome</keyword>
<keyword evidence="6 7" id="KW-0862">Zinc</keyword>
<dbReference type="EC" id="3.4.-.-" evidence="7"/>
<keyword evidence="4 7" id="KW-0479">Metal-binding</keyword>
<evidence type="ECO:0000256" key="5">
    <source>
        <dbReference type="ARBA" id="ARBA00022801"/>
    </source>
</evidence>
<comment type="similarity">
    <text evidence="2">Belongs to the peptidase M28 family. M28B subfamily.</text>
</comment>
<dbReference type="PANTHER" id="PTHR12147:SF26">
    <property type="entry name" value="PEPTIDASE M28 DOMAIN-CONTAINING PROTEIN"/>
    <property type="match status" value="1"/>
</dbReference>
<keyword evidence="7" id="KW-0732">Signal</keyword>
<dbReference type="Proteomes" id="UP000091967">
    <property type="component" value="Unassembled WGS sequence"/>
</dbReference>
<protein>
    <recommendedName>
        <fullName evidence="7">Peptide hydrolase</fullName>
        <ecNumber evidence="7">3.4.-.-</ecNumber>
    </recommendedName>
</protein>